<dbReference type="OrthoDB" id="9799145at2"/>
<organism evidence="3 4">
    <name type="scientific">Oceanibaculum pacificum</name>
    <dbReference type="NCBI Taxonomy" id="580166"/>
    <lineage>
        <taxon>Bacteria</taxon>
        <taxon>Pseudomonadati</taxon>
        <taxon>Pseudomonadota</taxon>
        <taxon>Alphaproteobacteria</taxon>
        <taxon>Rhodospirillales</taxon>
        <taxon>Oceanibaculaceae</taxon>
        <taxon>Oceanibaculum</taxon>
    </lineage>
</organism>
<protein>
    <submittedName>
        <fullName evidence="3">Diadenosine tetraphosphate hydrolase</fullName>
    </submittedName>
</protein>
<comment type="caution">
    <text evidence="3">The sequence shown here is derived from an EMBL/GenBank/DDBJ whole genome shotgun (WGS) entry which is preliminary data.</text>
</comment>
<dbReference type="InterPro" id="IPR036265">
    <property type="entry name" value="HIT-like_sf"/>
</dbReference>
<keyword evidence="4" id="KW-1185">Reference proteome</keyword>
<dbReference type="Gene3D" id="3.30.428.10">
    <property type="entry name" value="HIT-like"/>
    <property type="match status" value="1"/>
</dbReference>
<dbReference type="InterPro" id="IPR026026">
    <property type="entry name" value="HIT_Hint"/>
</dbReference>
<sequence>MTDFTLHPQLASDTREVGRLGLCRVLLMNDSAYPWLILTPQRADIREIHQLDAADRALLMEEIVHVTTALETLYKPVKLNVAALGNMVPQLHVHVIARFEDDPAWPGPVWGKVPAKPYDAEAAIAALEALRIALKL</sequence>
<dbReference type="PROSITE" id="PS51084">
    <property type="entry name" value="HIT_2"/>
    <property type="match status" value="1"/>
</dbReference>
<dbReference type="STRING" id="580166.AUP43_06185"/>
<dbReference type="SUPFAM" id="SSF54197">
    <property type="entry name" value="HIT-like"/>
    <property type="match status" value="1"/>
</dbReference>
<evidence type="ECO:0000256" key="1">
    <source>
        <dbReference type="PROSITE-ProRule" id="PRU00464"/>
    </source>
</evidence>
<evidence type="ECO:0000313" key="4">
    <source>
        <dbReference type="Proteomes" id="UP000076400"/>
    </source>
</evidence>
<dbReference type="Proteomes" id="UP000076400">
    <property type="component" value="Unassembled WGS sequence"/>
</dbReference>
<reference evidence="3 4" key="1">
    <citation type="submission" date="2015-12" db="EMBL/GenBank/DDBJ databases">
        <title>Genome sequence of Oceanibaculum pacificum MCCC 1A02656.</title>
        <authorList>
            <person name="Lu L."/>
            <person name="Lai Q."/>
            <person name="Shao Z."/>
            <person name="Qian P."/>
        </authorList>
    </citation>
    <scope>NUCLEOTIDE SEQUENCE [LARGE SCALE GENOMIC DNA]</scope>
    <source>
        <strain evidence="3 4">MCCC 1A02656</strain>
    </source>
</reference>
<dbReference type="Pfam" id="PF01230">
    <property type="entry name" value="HIT"/>
    <property type="match status" value="1"/>
</dbReference>
<proteinExistence type="predicted"/>
<name>A0A154W9U6_9PROT</name>
<dbReference type="AlphaFoldDB" id="A0A154W9U6"/>
<dbReference type="RefSeq" id="WP_067553863.1">
    <property type="nucleotide sequence ID" value="NZ_LPXN01000090.1"/>
</dbReference>
<dbReference type="GO" id="GO:0016787">
    <property type="term" value="F:hydrolase activity"/>
    <property type="evidence" value="ECO:0007669"/>
    <property type="project" value="UniProtKB-KW"/>
</dbReference>
<evidence type="ECO:0000313" key="3">
    <source>
        <dbReference type="EMBL" id="KZD10308.1"/>
    </source>
</evidence>
<evidence type="ECO:0000259" key="2">
    <source>
        <dbReference type="PROSITE" id="PS51084"/>
    </source>
</evidence>
<comment type="caution">
    <text evidence="1">Lacks conserved residue(s) required for the propagation of feature annotation.</text>
</comment>
<dbReference type="PIRSF" id="PIRSF000714">
    <property type="entry name" value="HIT"/>
    <property type="match status" value="1"/>
</dbReference>
<accession>A0A154W9U6</accession>
<keyword evidence="3" id="KW-0378">Hydrolase</keyword>
<dbReference type="EMBL" id="LPXN01000090">
    <property type="protein sequence ID" value="KZD10308.1"/>
    <property type="molecule type" value="Genomic_DNA"/>
</dbReference>
<gene>
    <name evidence="3" type="ORF">AUP43_06185</name>
</gene>
<feature type="domain" description="HIT" evidence="2">
    <location>
        <begin position="36"/>
        <end position="105"/>
    </location>
</feature>
<dbReference type="InterPro" id="IPR011146">
    <property type="entry name" value="HIT-like"/>
</dbReference>